<evidence type="ECO:0008006" key="5">
    <source>
        <dbReference type="Google" id="ProtNLM"/>
    </source>
</evidence>
<name>A0A4Y7T5W2_COPMI</name>
<accession>A0A4Y7T5W2</accession>
<feature type="region of interest" description="Disordered" evidence="1">
    <location>
        <begin position="48"/>
        <end position="69"/>
    </location>
</feature>
<evidence type="ECO:0000313" key="4">
    <source>
        <dbReference type="Proteomes" id="UP000298030"/>
    </source>
</evidence>
<dbReference type="EMBL" id="QPFP01000027">
    <property type="protein sequence ID" value="TEB29401.1"/>
    <property type="molecule type" value="Genomic_DNA"/>
</dbReference>
<sequence length="69" mass="7602">MRLAIFLAISCLLMKGVALPIPPQHESDIHPRVLKWCYRRRADANNAHEGEEAKVAGGGSQPNTDSCPY</sequence>
<dbReference type="AlphaFoldDB" id="A0A4Y7T5W2"/>
<keyword evidence="4" id="KW-1185">Reference proteome</keyword>
<gene>
    <name evidence="3" type="ORF">FA13DRAFT_1734589</name>
</gene>
<keyword evidence="2" id="KW-0732">Signal</keyword>
<feature type="signal peptide" evidence="2">
    <location>
        <begin position="1"/>
        <end position="18"/>
    </location>
</feature>
<proteinExistence type="predicted"/>
<evidence type="ECO:0000256" key="2">
    <source>
        <dbReference type="SAM" id="SignalP"/>
    </source>
</evidence>
<comment type="caution">
    <text evidence="3">The sequence shown here is derived from an EMBL/GenBank/DDBJ whole genome shotgun (WGS) entry which is preliminary data.</text>
</comment>
<dbReference type="Proteomes" id="UP000298030">
    <property type="component" value="Unassembled WGS sequence"/>
</dbReference>
<organism evidence="3 4">
    <name type="scientific">Coprinellus micaceus</name>
    <name type="common">Glistening ink-cap mushroom</name>
    <name type="synonym">Coprinus micaceus</name>
    <dbReference type="NCBI Taxonomy" id="71717"/>
    <lineage>
        <taxon>Eukaryota</taxon>
        <taxon>Fungi</taxon>
        <taxon>Dikarya</taxon>
        <taxon>Basidiomycota</taxon>
        <taxon>Agaricomycotina</taxon>
        <taxon>Agaricomycetes</taxon>
        <taxon>Agaricomycetidae</taxon>
        <taxon>Agaricales</taxon>
        <taxon>Agaricineae</taxon>
        <taxon>Psathyrellaceae</taxon>
        <taxon>Coprinellus</taxon>
    </lineage>
</organism>
<feature type="chain" id="PRO_5021230681" description="Secreted protein" evidence="2">
    <location>
        <begin position="19"/>
        <end position="69"/>
    </location>
</feature>
<evidence type="ECO:0000313" key="3">
    <source>
        <dbReference type="EMBL" id="TEB29401.1"/>
    </source>
</evidence>
<reference evidence="3 4" key="1">
    <citation type="journal article" date="2019" name="Nat. Ecol. Evol.">
        <title>Megaphylogeny resolves global patterns of mushroom evolution.</title>
        <authorList>
            <person name="Varga T."/>
            <person name="Krizsan K."/>
            <person name="Foldi C."/>
            <person name="Dima B."/>
            <person name="Sanchez-Garcia M."/>
            <person name="Sanchez-Ramirez S."/>
            <person name="Szollosi G.J."/>
            <person name="Szarkandi J.G."/>
            <person name="Papp V."/>
            <person name="Albert L."/>
            <person name="Andreopoulos W."/>
            <person name="Angelini C."/>
            <person name="Antonin V."/>
            <person name="Barry K.W."/>
            <person name="Bougher N.L."/>
            <person name="Buchanan P."/>
            <person name="Buyck B."/>
            <person name="Bense V."/>
            <person name="Catcheside P."/>
            <person name="Chovatia M."/>
            <person name="Cooper J."/>
            <person name="Damon W."/>
            <person name="Desjardin D."/>
            <person name="Finy P."/>
            <person name="Geml J."/>
            <person name="Haridas S."/>
            <person name="Hughes K."/>
            <person name="Justo A."/>
            <person name="Karasinski D."/>
            <person name="Kautmanova I."/>
            <person name="Kiss B."/>
            <person name="Kocsube S."/>
            <person name="Kotiranta H."/>
            <person name="LaButti K.M."/>
            <person name="Lechner B.E."/>
            <person name="Liimatainen K."/>
            <person name="Lipzen A."/>
            <person name="Lukacs Z."/>
            <person name="Mihaltcheva S."/>
            <person name="Morgado L.N."/>
            <person name="Niskanen T."/>
            <person name="Noordeloos M.E."/>
            <person name="Ohm R.A."/>
            <person name="Ortiz-Santana B."/>
            <person name="Ovrebo C."/>
            <person name="Racz N."/>
            <person name="Riley R."/>
            <person name="Savchenko A."/>
            <person name="Shiryaev A."/>
            <person name="Soop K."/>
            <person name="Spirin V."/>
            <person name="Szebenyi C."/>
            <person name="Tomsovsky M."/>
            <person name="Tulloss R.E."/>
            <person name="Uehling J."/>
            <person name="Grigoriev I.V."/>
            <person name="Vagvolgyi C."/>
            <person name="Papp T."/>
            <person name="Martin F.M."/>
            <person name="Miettinen O."/>
            <person name="Hibbett D.S."/>
            <person name="Nagy L.G."/>
        </authorList>
    </citation>
    <scope>NUCLEOTIDE SEQUENCE [LARGE SCALE GENOMIC DNA]</scope>
    <source>
        <strain evidence="3 4">FP101781</strain>
    </source>
</reference>
<evidence type="ECO:0000256" key="1">
    <source>
        <dbReference type="SAM" id="MobiDB-lite"/>
    </source>
</evidence>
<protein>
    <recommendedName>
        <fullName evidence="5">Secreted protein</fullName>
    </recommendedName>
</protein>